<feature type="compositionally biased region" description="Basic and acidic residues" evidence="6">
    <location>
        <begin position="1"/>
        <end position="10"/>
    </location>
</feature>
<dbReference type="PANTHER" id="PTHR43272:SF32">
    <property type="entry name" value="AMP-DEPENDENT SYNTHETASE_LIGASE DOMAIN-CONTAINING PROTEIN"/>
    <property type="match status" value="1"/>
</dbReference>
<protein>
    <recommendedName>
        <fullName evidence="5">Acyl-CoA synthetase</fullName>
    </recommendedName>
</protein>
<dbReference type="GeneID" id="95516347"/>
<dbReference type="PROSITE" id="PS00455">
    <property type="entry name" value="AMP_BINDING"/>
    <property type="match status" value="1"/>
</dbReference>
<dbReference type="GO" id="GO:0004467">
    <property type="term" value="F:long-chain fatty acid-CoA ligase activity"/>
    <property type="evidence" value="ECO:0007669"/>
    <property type="project" value="TreeGrafter"/>
</dbReference>
<dbReference type="InterPro" id="IPR020845">
    <property type="entry name" value="AMP-binding_CS"/>
</dbReference>
<evidence type="ECO:0000256" key="4">
    <source>
        <dbReference type="ARBA" id="ARBA00023098"/>
    </source>
</evidence>
<keyword evidence="3" id="KW-0276">Fatty acid metabolism</keyword>
<feature type="region of interest" description="Disordered" evidence="6">
    <location>
        <begin position="1"/>
        <end position="25"/>
    </location>
</feature>
<dbReference type="Pfam" id="PF23562">
    <property type="entry name" value="AMP-binding_C_3"/>
    <property type="match status" value="1"/>
</dbReference>
<evidence type="ECO:0000259" key="7">
    <source>
        <dbReference type="Pfam" id="PF00501"/>
    </source>
</evidence>
<dbReference type="PANTHER" id="PTHR43272">
    <property type="entry name" value="LONG-CHAIN-FATTY-ACID--COA LIGASE"/>
    <property type="match status" value="1"/>
</dbReference>
<name>A0A1H5H560_9ACTN</name>
<comment type="similarity">
    <text evidence="1">Belongs to the ATP-dependent AMP-binding enzyme family.</text>
</comment>
<sequence>MKDAAHDRNHAPPNASRSGRSRPGPRIVGELSVPAVASVPDSAVLTDPVWDNAADAPDTIQFARRVEGRWQDVTCARFRDDVIALARGLIAAGVEAGDRVALLSGNRYEWALIDYAIWAVGAVGVPVYQTSSAEQVAWILSDSGAVACFAETDAHHATVAGVRDRLPELTRLWRIDAPHGAIGELITTGAAVPAAEVERRRHAVRADDMATIAYTSGTTGRPKGCVLSHRNLCFEVANAIPKMRSMLRPGASTLLFLPLAHSFGRLIQLGCVRARVRIGHVPDTKHLAADLRSFRPTFVLTVPRLFEKMHNTARQKARAAGRGRVFERAEHIAVAYSRSLDTGGPGTLLRLEHALFTKLVYDDIRAALGGRCRHAICGGAPLDPRLAHFFRGVGIDVREGYGLTETSPLLTADFDDEVRFGTVGRPLPGTTVRITEEGEILVKGAQVFTGYWNNEAATADALDPDGWFHTGDLGELDDGLLRITGRRKELLVTSSGKNVAPAVLENRLRGHGMISQCMVVGDGRPFIGALVTIDADAFAAWKAGHGRPADATVADLREDPGLRTAVQEAVDYANQAVSRAESIRVFRILPGDFTESGGELTASQKVKRDVVAREYADDIAAIYGG</sequence>
<dbReference type="AlphaFoldDB" id="A0A1H5H560"/>
<dbReference type="Gene3D" id="3.40.50.12780">
    <property type="entry name" value="N-terminal domain of ligase-like"/>
    <property type="match status" value="1"/>
</dbReference>
<organism evidence="8 9">
    <name type="scientific">Streptomyces misionensis</name>
    <dbReference type="NCBI Taxonomy" id="67331"/>
    <lineage>
        <taxon>Bacteria</taxon>
        <taxon>Bacillati</taxon>
        <taxon>Actinomycetota</taxon>
        <taxon>Actinomycetes</taxon>
        <taxon>Kitasatosporales</taxon>
        <taxon>Streptomycetaceae</taxon>
        <taxon>Streptomyces</taxon>
    </lineage>
</organism>
<evidence type="ECO:0000256" key="5">
    <source>
        <dbReference type="ARBA" id="ARBA00032875"/>
    </source>
</evidence>
<feature type="compositionally biased region" description="Low complexity" evidence="6">
    <location>
        <begin position="11"/>
        <end position="25"/>
    </location>
</feature>
<dbReference type="GO" id="GO:0016020">
    <property type="term" value="C:membrane"/>
    <property type="evidence" value="ECO:0007669"/>
    <property type="project" value="TreeGrafter"/>
</dbReference>
<evidence type="ECO:0000313" key="8">
    <source>
        <dbReference type="EMBL" id="SEE23060.1"/>
    </source>
</evidence>
<dbReference type="RefSeq" id="WP_079172548.1">
    <property type="nucleotide sequence ID" value="NZ_FNTD01000004.1"/>
</dbReference>
<dbReference type="InterPro" id="IPR000873">
    <property type="entry name" value="AMP-dep_synth/lig_dom"/>
</dbReference>
<dbReference type="STRING" id="67331.SAMN04490357_7358"/>
<dbReference type="Proteomes" id="UP000182375">
    <property type="component" value="Unassembled WGS sequence"/>
</dbReference>
<dbReference type="InterPro" id="IPR042099">
    <property type="entry name" value="ANL_N_sf"/>
</dbReference>
<evidence type="ECO:0000256" key="2">
    <source>
        <dbReference type="ARBA" id="ARBA00022598"/>
    </source>
</evidence>
<dbReference type="SUPFAM" id="SSF56801">
    <property type="entry name" value="Acetyl-CoA synthetase-like"/>
    <property type="match status" value="1"/>
</dbReference>
<proteinExistence type="inferred from homology"/>
<keyword evidence="4" id="KW-0443">Lipid metabolism</keyword>
<dbReference type="EMBL" id="FNTD01000004">
    <property type="protein sequence ID" value="SEE23060.1"/>
    <property type="molecule type" value="Genomic_DNA"/>
</dbReference>
<reference evidence="8 9" key="1">
    <citation type="submission" date="2016-10" db="EMBL/GenBank/DDBJ databases">
        <authorList>
            <person name="de Groot N.N."/>
        </authorList>
    </citation>
    <scope>NUCLEOTIDE SEQUENCE [LARGE SCALE GENOMIC DNA]</scope>
    <source>
        <strain evidence="8 9">DSM 40306</strain>
    </source>
</reference>
<accession>A0A1H5H560</accession>
<evidence type="ECO:0000256" key="6">
    <source>
        <dbReference type="SAM" id="MobiDB-lite"/>
    </source>
</evidence>
<evidence type="ECO:0000256" key="1">
    <source>
        <dbReference type="ARBA" id="ARBA00006432"/>
    </source>
</evidence>
<evidence type="ECO:0000256" key="3">
    <source>
        <dbReference type="ARBA" id="ARBA00022832"/>
    </source>
</evidence>
<dbReference type="CDD" id="cd05907">
    <property type="entry name" value="VL_LC_FACS_like"/>
    <property type="match status" value="1"/>
</dbReference>
<dbReference type="Pfam" id="PF00501">
    <property type="entry name" value="AMP-binding"/>
    <property type="match status" value="1"/>
</dbReference>
<feature type="domain" description="AMP-dependent synthetase/ligase" evidence="7">
    <location>
        <begin position="51"/>
        <end position="452"/>
    </location>
</feature>
<evidence type="ECO:0000313" key="9">
    <source>
        <dbReference type="Proteomes" id="UP000182375"/>
    </source>
</evidence>
<keyword evidence="2" id="KW-0436">Ligase</keyword>
<gene>
    <name evidence="8" type="ORF">SAMN04490357_7358</name>
</gene>